<organism evidence="4">
    <name type="scientific">viral metagenome</name>
    <dbReference type="NCBI Taxonomy" id="1070528"/>
    <lineage>
        <taxon>unclassified sequences</taxon>
        <taxon>metagenomes</taxon>
        <taxon>organismal metagenomes</taxon>
    </lineage>
</organism>
<reference evidence="4" key="1">
    <citation type="journal article" date="2020" name="Nature">
        <title>Giant virus diversity and host interactions through global metagenomics.</title>
        <authorList>
            <person name="Schulz F."/>
            <person name="Roux S."/>
            <person name="Paez-Espino D."/>
            <person name="Jungbluth S."/>
            <person name="Walsh D.A."/>
            <person name="Denef V.J."/>
            <person name="McMahon K.D."/>
            <person name="Konstantinidis K.T."/>
            <person name="Eloe-Fadrosh E.A."/>
            <person name="Kyrpides N.C."/>
            <person name="Woyke T."/>
        </authorList>
    </citation>
    <scope>NUCLEOTIDE SEQUENCE</scope>
    <source>
        <strain evidence="4">GVMAG-M-3300010158-55</strain>
    </source>
</reference>
<evidence type="ECO:0000256" key="3">
    <source>
        <dbReference type="SAM" id="MobiDB-lite"/>
    </source>
</evidence>
<accession>A0A6C0B9M9</accession>
<evidence type="ECO:0000313" key="4">
    <source>
        <dbReference type="EMBL" id="QHS88269.1"/>
    </source>
</evidence>
<dbReference type="InterPro" id="IPR051071">
    <property type="entry name" value="LRR-bact_E3_ubiq_ligases"/>
</dbReference>
<sequence>MPELNVSNRNLQHLEAIDPTITIINCSGNLLEELPPLPEILLELICSTNNLQDLPDLPPTLQLLNCSDNPIKELPPLPISLQRLLCGFTSIQSLTLPTLLNLTSIDCFGCKLEEIPVLPLNVTELNCANNSIVRLLSPLPHGLTSLICSDNELVGLPELPNSVLQLECDHNNILLLPTLPDNMQTLICSSNRLRELPSLPSSILRFDVNYNPLNIEASNIVRAAFPDQEFIPAGNPEDFLETDEPEPLEDYEEDHDLTEGDHIEERNIAIQQEVHEAFDKIDLTKLYAVIQSESTLLYDPARIFAIIEELVNHNTLDDRESTIYNFQQITANIRDTLQSCIRDDETQRLVATVLDYVGRQNPEFKNNYIRFLIEDISSAYEFNPEIPDLQTASCAKGIKERIIMSLKSATIGQTETYQPLLHAFVHKIPIDIMRQFTSDCMRDARVKDMLEATPNMDEKVKILADCIREKLRPEYFPTSQGAEEIPDPPEFTEYVATLRYGLEGGKKKKTKNNKLKKMKTKRKINKNKKKTKRKENKNKKKTKKFNL</sequence>
<keyword evidence="1" id="KW-0433">Leucine-rich repeat</keyword>
<dbReference type="AlphaFoldDB" id="A0A6C0B9M9"/>
<proteinExistence type="predicted"/>
<keyword evidence="2" id="KW-0677">Repeat</keyword>
<dbReference type="PROSITE" id="PS51450">
    <property type="entry name" value="LRR"/>
    <property type="match status" value="1"/>
</dbReference>
<name>A0A6C0B9M9_9ZZZZ</name>
<dbReference type="InterPro" id="IPR032675">
    <property type="entry name" value="LRR_dom_sf"/>
</dbReference>
<dbReference type="SUPFAM" id="SSF52058">
    <property type="entry name" value="L domain-like"/>
    <property type="match status" value="1"/>
</dbReference>
<feature type="region of interest" description="Disordered" evidence="3">
    <location>
        <begin position="505"/>
        <end position="547"/>
    </location>
</feature>
<dbReference type="InterPro" id="IPR001611">
    <property type="entry name" value="Leu-rich_rpt"/>
</dbReference>
<evidence type="ECO:0000256" key="2">
    <source>
        <dbReference type="ARBA" id="ARBA00022737"/>
    </source>
</evidence>
<evidence type="ECO:0000256" key="1">
    <source>
        <dbReference type="ARBA" id="ARBA00022614"/>
    </source>
</evidence>
<feature type="compositionally biased region" description="Basic residues" evidence="3">
    <location>
        <begin position="506"/>
        <end position="547"/>
    </location>
</feature>
<dbReference type="SMART" id="SM00364">
    <property type="entry name" value="LRR_BAC"/>
    <property type="match status" value="5"/>
</dbReference>
<dbReference type="Gene3D" id="3.80.10.10">
    <property type="entry name" value="Ribonuclease Inhibitor"/>
    <property type="match status" value="1"/>
</dbReference>
<dbReference type="EMBL" id="MN739095">
    <property type="protein sequence ID" value="QHS88269.1"/>
    <property type="molecule type" value="Genomic_DNA"/>
</dbReference>
<protein>
    <submittedName>
        <fullName evidence="4">Uncharacterized protein</fullName>
    </submittedName>
</protein>
<dbReference type="PANTHER" id="PTHR47114">
    <property type="match status" value="1"/>
</dbReference>
<dbReference type="PANTHER" id="PTHR47114:SF2">
    <property type="entry name" value="OLIGODENDROCYTE-MYELIN GLYCOPROTEIN"/>
    <property type="match status" value="1"/>
</dbReference>